<feature type="transmembrane region" description="Helical" evidence="9">
    <location>
        <begin position="151"/>
        <end position="175"/>
    </location>
</feature>
<evidence type="ECO:0000256" key="7">
    <source>
        <dbReference type="ARBA" id="ARBA00023224"/>
    </source>
</evidence>
<feature type="transmembrane region" description="Helical" evidence="9">
    <location>
        <begin position="209"/>
        <end position="227"/>
    </location>
</feature>
<evidence type="ECO:0000259" key="10">
    <source>
        <dbReference type="PROSITE" id="PS50262"/>
    </source>
</evidence>
<accession>A0AAV4FCX4</accession>
<dbReference type="EMBL" id="BMAT01004261">
    <property type="protein sequence ID" value="GFR71143.1"/>
    <property type="molecule type" value="Genomic_DNA"/>
</dbReference>
<gene>
    <name evidence="11" type="ORF">ElyMa_002088400</name>
</gene>
<dbReference type="InterPro" id="IPR017452">
    <property type="entry name" value="GPCR_Rhodpsn_7TM"/>
</dbReference>
<evidence type="ECO:0000256" key="8">
    <source>
        <dbReference type="SAM" id="MobiDB-lite"/>
    </source>
</evidence>
<dbReference type="PANTHER" id="PTHR24243">
    <property type="entry name" value="G-PROTEIN COUPLED RECEPTOR"/>
    <property type="match status" value="1"/>
</dbReference>
<dbReference type="PANTHER" id="PTHR24243:SF233">
    <property type="entry name" value="THYROTROPIN-RELEASING HORMONE RECEPTOR"/>
    <property type="match status" value="1"/>
</dbReference>
<feature type="transmembrane region" description="Helical" evidence="9">
    <location>
        <begin position="290"/>
        <end position="314"/>
    </location>
</feature>
<feature type="transmembrane region" description="Helical" evidence="9">
    <location>
        <begin position="326"/>
        <end position="346"/>
    </location>
</feature>
<evidence type="ECO:0000313" key="11">
    <source>
        <dbReference type="EMBL" id="GFR71143.1"/>
    </source>
</evidence>
<keyword evidence="3 9" id="KW-1133">Transmembrane helix</keyword>
<dbReference type="Proteomes" id="UP000762676">
    <property type="component" value="Unassembled WGS sequence"/>
</dbReference>
<dbReference type="Gene3D" id="1.20.1070.10">
    <property type="entry name" value="Rhodopsin 7-helix transmembrane proteins"/>
    <property type="match status" value="1"/>
</dbReference>
<dbReference type="AlphaFoldDB" id="A0AAV4FCX4"/>
<evidence type="ECO:0000256" key="2">
    <source>
        <dbReference type="ARBA" id="ARBA00022692"/>
    </source>
</evidence>
<dbReference type="GO" id="GO:0004930">
    <property type="term" value="F:G protein-coupled receptor activity"/>
    <property type="evidence" value="ECO:0007669"/>
    <property type="project" value="UniProtKB-KW"/>
</dbReference>
<keyword evidence="12" id="KW-1185">Reference proteome</keyword>
<dbReference type="Pfam" id="PF00001">
    <property type="entry name" value="7tm_1"/>
    <property type="match status" value="1"/>
</dbReference>
<comment type="caution">
    <text evidence="11">The sequence shown here is derived from an EMBL/GenBank/DDBJ whole genome shotgun (WGS) entry which is preliminary data.</text>
</comment>
<dbReference type="InterPro" id="IPR000276">
    <property type="entry name" value="GPCR_Rhodpsn"/>
</dbReference>
<dbReference type="PROSITE" id="PS50262">
    <property type="entry name" value="G_PROTEIN_RECEP_F1_2"/>
    <property type="match status" value="1"/>
</dbReference>
<keyword evidence="2 9" id="KW-0812">Transmembrane</keyword>
<feature type="region of interest" description="Disordered" evidence="8">
    <location>
        <begin position="244"/>
        <end position="275"/>
    </location>
</feature>
<protein>
    <submittedName>
        <fullName evidence="11">Chemosensory receptor C</fullName>
    </submittedName>
</protein>
<keyword evidence="5 9" id="KW-0472">Membrane</keyword>
<dbReference type="SMART" id="SM01381">
    <property type="entry name" value="7TM_GPCR_Srsx"/>
    <property type="match status" value="1"/>
</dbReference>
<feature type="transmembrane region" description="Helical" evidence="9">
    <location>
        <begin position="105"/>
        <end position="130"/>
    </location>
</feature>
<dbReference type="GO" id="GO:0005886">
    <property type="term" value="C:plasma membrane"/>
    <property type="evidence" value="ECO:0007669"/>
    <property type="project" value="TreeGrafter"/>
</dbReference>
<proteinExistence type="predicted"/>
<name>A0AAV4FCX4_9GAST</name>
<evidence type="ECO:0000256" key="6">
    <source>
        <dbReference type="ARBA" id="ARBA00023170"/>
    </source>
</evidence>
<keyword evidence="6 11" id="KW-0675">Receptor</keyword>
<evidence type="ECO:0000256" key="9">
    <source>
        <dbReference type="SAM" id="Phobius"/>
    </source>
</evidence>
<feature type="compositionally biased region" description="Polar residues" evidence="8">
    <location>
        <begin position="258"/>
        <end position="268"/>
    </location>
</feature>
<dbReference type="PRINTS" id="PR00237">
    <property type="entry name" value="GPCRRHODOPSN"/>
</dbReference>
<evidence type="ECO:0000256" key="1">
    <source>
        <dbReference type="ARBA" id="ARBA00004141"/>
    </source>
</evidence>
<feature type="domain" description="G-protein coupled receptors family 1 profile" evidence="10">
    <location>
        <begin position="41"/>
        <end position="345"/>
    </location>
</feature>
<organism evidence="11 12">
    <name type="scientific">Elysia marginata</name>
    <dbReference type="NCBI Taxonomy" id="1093978"/>
    <lineage>
        <taxon>Eukaryota</taxon>
        <taxon>Metazoa</taxon>
        <taxon>Spiralia</taxon>
        <taxon>Lophotrochozoa</taxon>
        <taxon>Mollusca</taxon>
        <taxon>Gastropoda</taxon>
        <taxon>Heterobranchia</taxon>
        <taxon>Euthyneura</taxon>
        <taxon>Panpulmonata</taxon>
        <taxon>Sacoglossa</taxon>
        <taxon>Placobranchoidea</taxon>
        <taxon>Plakobranchidae</taxon>
        <taxon>Elysia</taxon>
    </lineage>
</organism>
<comment type="subcellular location">
    <subcellularLocation>
        <location evidence="1">Membrane</location>
        <topology evidence="1">Multi-pass membrane protein</topology>
    </subcellularLocation>
</comment>
<keyword evidence="7" id="KW-0807">Transducer</keyword>
<evidence type="ECO:0000256" key="3">
    <source>
        <dbReference type="ARBA" id="ARBA00022989"/>
    </source>
</evidence>
<evidence type="ECO:0000313" key="12">
    <source>
        <dbReference type="Proteomes" id="UP000762676"/>
    </source>
</evidence>
<sequence>MANWTETTNPQTSWHFVYIYFLIRKLCYPISFSVAVFGVIFNLICILVFVKMKLKDNVNITLFFLAVSDLMYLLAHCPHIMSPVLTPVLAKRFPKLRLAPGDHVLLFGTVWLSAVFNGFSALVSVFLAVVRCMCVAKPLKFKSMFTKQRTLSILGVLFVAAVAQTYAQVAVIKLIRAVNPRTNSTYLAIRLRDNVHSLMMAHDIFNKAVLIWLMYIIFIVCTCVLASKLRAASKFRRSLAAARGPGKDQAADQIPGSLKSSHPSGQTESSERSEKLSRAMSTKELQVVKSVILICVLYVVSLLPLLVLSVIRLFYAESLSYIFDSIYVASTPCMFLNASVNMFVYIRFNTRFREKFFDLFNMK</sequence>
<feature type="transmembrane region" description="Helical" evidence="9">
    <location>
        <begin position="30"/>
        <end position="50"/>
    </location>
</feature>
<dbReference type="SUPFAM" id="SSF81321">
    <property type="entry name" value="Family A G protein-coupled receptor-like"/>
    <property type="match status" value="1"/>
</dbReference>
<keyword evidence="4" id="KW-0297">G-protein coupled receptor</keyword>
<feature type="transmembrane region" description="Helical" evidence="9">
    <location>
        <begin position="62"/>
        <end position="85"/>
    </location>
</feature>
<evidence type="ECO:0000256" key="5">
    <source>
        <dbReference type="ARBA" id="ARBA00023136"/>
    </source>
</evidence>
<evidence type="ECO:0000256" key="4">
    <source>
        <dbReference type="ARBA" id="ARBA00023040"/>
    </source>
</evidence>
<reference evidence="11 12" key="1">
    <citation type="journal article" date="2021" name="Elife">
        <title>Chloroplast acquisition without the gene transfer in kleptoplastic sea slugs, Plakobranchus ocellatus.</title>
        <authorList>
            <person name="Maeda T."/>
            <person name="Takahashi S."/>
            <person name="Yoshida T."/>
            <person name="Shimamura S."/>
            <person name="Takaki Y."/>
            <person name="Nagai Y."/>
            <person name="Toyoda A."/>
            <person name="Suzuki Y."/>
            <person name="Arimoto A."/>
            <person name="Ishii H."/>
            <person name="Satoh N."/>
            <person name="Nishiyama T."/>
            <person name="Hasebe M."/>
            <person name="Maruyama T."/>
            <person name="Minagawa J."/>
            <person name="Obokata J."/>
            <person name="Shigenobu S."/>
        </authorList>
    </citation>
    <scope>NUCLEOTIDE SEQUENCE [LARGE SCALE GENOMIC DNA]</scope>
</reference>